<dbReference type="AlphaFoldDB" id="A0A031K3W2"/>
<name>A0A031K3W2_9SPHN</name>
<feature type="transmembrane region" description="Helical" evidence="2">
    <location>
        <begin position="414"/>
        <end position="436"/>
    </location>
</feature>
<feature type="region of interest" description="Disordered" evidence="1">
    <location>
        <begin position="489"/>
        <end position="519"/>
    </location>
</feature>
<dbReference type="InterPro" id="IPR007890">
    <property type="entry name" value="CHASE2"/>
</dbReference>
<organism evidence="4 5">
    <name type="scientific">Novosphingobium resinovorum</name>
    <dbReference type="NCBI Taxonomy" id="158500"/>
    <lineage>
        <taxon>Bacteria</taxon>
        <taxon>Pseudomonadati</taxon>
        <taxon>Pseudomonadota</taxon>
        <taxon>Alphaproteobacteria</taxon>
        <taxon>Sphingomonadales</taxon>
        <taxon>Sphingomonadaceae</taxon>
        <taxon>Novosphingobium</taxon>
    </lineage>
</organism>
<accession>A0A031K3W2</accession>
<protein>
    <submittedName>
        <fullName evidence="4">Putative transmembrane sensor domain protein</fullName>
    </submittedName>
</protein>
<dbReference type="Pfam" id="PF05226">
    <property type="entry name" value="CHASE2"/>
    <property type="match status" value="1"/>
</dbReference>
<keyword evidence="2 4" id="KW-0812">Transmembrane</keyword>
<feature type="transmembrane region" description="Helical" evidence="2">
    <location>
        <begin position="20"/>
        <end position="43"/>
    </location>
</feature>
<evidence type="ECO:0000259" key="3">
    <source>
        <dbReference type="SMART" id="SM01080"/>
    </source>
</evidence>
<proteinExistence type="predicted"/>
<dbReference type="EMBL" id="JFYZ01000002">
    <property type="protein sequence ID" value="EZP83925.1"/>
    <property type="molecule type" value="Genomic_DNA"/>
</dbReference>
<dbReference type="RefSeq" id="WP_036523876.1">
    <property type="nucleotide sequence ID" value="NZ_JFYZ01000002.1"/>
</dbReference>
<feature type="transmembrane region" description="Helical" evidence="2">
    <location>
        <begin position="442"/>
        <end position="464"/>
    </location>
</feature>
<dbReference type="SMART" id="SM01080">
    <property type="entry name" value="CHASE2"/>
    <property type="match status" value="1"/>
</dbReference>
<gene>
    <name evidence="4" type="ORF">BV97_01118</name>
</gene>
<keyword evidence="2" id="KW-1133">Transmembrane helix</keyword>
<evidence type="ECO:0000256" key="2">
    <source>
        <dbReference type="SAM" id="Phobius"/>
    </source>
</evidence>
<dbReference type="PATRIC" id="fig|158500.4.peg.1149"/>
<reference evidence="4 5" key="1">
    <citation type="submission" date="2014-03" db="EMBL/GenBank/DDBJ databases">
        <title>Whole genome sequence of Novosphingobium resinovorum KF1.</title>
        <authorList>
            <person name="Gan H.M."/>
            <person name="Gan H.Y."/>
            <person name="Chew T.H."/>
            <person name="Savka M.A."/>
        </authorList>
    </citation>
    <scope>NUCLEOTIDE SEQUENCE [LARGE SCALE GENOMIC DNA]</scope>
    <source>
        <strain evidence="4 5">KF1</strain>
    </source>
</reference>
<evidence type="ECO:0000256" key="1">
    <source>
        <dbReference type="SAM" id="MobiDB-lite"/>
    </source>
</evidence>
<dbReference type="Proteomes" id="UP000024329">
    <property type="component" value="Unassembled WGS sequence"/>
</dbReference>
<keyword evidence="2" id="KW-0472">Membrane</keyword>
<sequence length="519" mass="55394">MTDTSRDAPHVRHGGLWQRMVVTILMGLIVATILIWSPIFLGVSLAPERLSMLLQDQAQRRSLPIVDHDDLPKISVIDMLPLGGPDRGLVSRSEVADTLKALDAAGARVILIDVDLSRPGNGDAQLINALRGLRQSQVILPVKLAPRSSKHCAARTNLDERAEQGLDQVSWPLAGAAALIPRVWYGHVETDADLDGVFRSVCPFVTAYAREPGSAAEPRAVAIPSAALLAAVLAEPSPIGSDRRRWNALLKDTMPTHGVIGLSVGAEGGNTLSNADTLPRQIHFLGQDATADDGAYPIPRTTLLPREMVTEEADRNIVAGSLVLIGSSSTLTGDRSPTPLGTMSGLFVVANLIANFAGDRFLTYPENHLAHFLFECLLVALGAVLFVGLYDGLAQRLARSKWGLAARLSKLGRLLSSLLKAFWLIALSLLIGAALIELQAWLAAHSIAAGVSVDPAIGVLAILAERIIHVAGALEEKLRDFVATNATRFSRNGPNLPKSDGPREQPEPGDYLSAERASS</sequence>
<evidence type="ECO:0000313" key="5">
    <source>
        <dbReference type="Proteomes" id="UP000024329"/>
    </source>
</evidence>
<feature type="domain" description="CHASE2" evidence="3">
    <location>
        <begin position="47"/>
        <end position="386"/>
    </location>
</feature>
<comment type="caution">
    <text evidence="4">The sequence shown here is derived from an EMBL/GenBank/DDBJ whole genome shotgun (WGS) entry which is preliminary data.</text>
</comment>
<evidence type="ECO:0000313" key="4">
    <source>
        <dbReference type="EMBL" id="EZP83925.1"/>
    </source>
</evidence>
<feature type="transmembrane region" description="Helical" evidence="2">
    <location>
        <begin position="369"/>
        <end position="393"/>
    </location>
</feature>